<keyword evidence="4" id="KW-1185">Reference proteome</keyword>
<dbReference type="Proteomes" id="UP001597196">
    <property type="component" value="Unassembled WGS sequence"/>
</dbReference>
<dbReference type="EMBL" id="JBHTOC010000007">
    <property type="protein sequence ID" value="MFD1429811.1"/>
    <property type="molecule type" value="Genomic_DNA"/>
</dbReference>
<organism evidence="3 4">
    <name type="scientific">Lacticaseibacillus mingshuiensis</name>
    <dbReference type="NCBI Taxonomy" id="2799574"/>
    <lineage>
        <taxon>Bacteria</taxon>
        <taxon>Bacillati</taxon>
        <taxon>Bacillota</taxon>
        <taxon>Bacilli</taxon>
        <taxon>Lactobacillales</taxon>
        <taxon>Lactobacillaceae</taxon>
        <taxon>Lacticaseibacillus</taxon>
    </lineage>
</organism>
<dbReference type="Pfam" id="PF13649">
    <property type="entry name" value="Methyltransf_25"/>
    <property type="match status" value="1"/>
</dbReference>
<accession>A0ABW4CJR2</accession>
<evidence type="ECO:0000259" key="2">
    <source>
        <dbReference type="Pfam" id="PF21302"/>
    </source>
</evidence>
<dbReference type="PIRSF" id="PIRSF018249">
    <property type="entry name" value="MyrA_prd"/>
    <property type="match status" value="1"/>
</dbReference>
<protein>
    <submittedName>
        <fullName evidence="3">Methyltransferase domain-containing protein</fullName>
    </submittedName>
</protein>
<proteinExistence type="predicted"/>
<dbReference type="RefSeq" id="WP_203627682.1">
    <property type="nucleotide sequence ID" value="NZ_BOLQ01000014.1"/>
</dbReference>
<dbReference type="InterPro" id="IPR016718">
    <property type="entry name" value="rRNA_m1G-MeTrfase_A_prd"/>
</dbReference>
<dbReference type="Pfam" id="PF21302">
    <property type="entry name" value="Zn_ribbon_RlmA"/>
    <property type="match status" value="1"/>
</dbReference>
<dbReference type="InterPro" id="IPR048647">
    <property type="entry name" value="RlmA_N"/>
</dbReference>
<name>A0ABW4CJR2_9LACO</name>
<evidence type="ECO:0000313" key="3">
    <source>
        <dbReference type="EMBL" id="MFD1429811.1"/>
    </source>
</evidence>
<evidence type="ECO:0000313" key="4">
    <source>
        <dbReference type="Proteomes" id="UP001597196"/>
    </source>
</evidence>
<gene>
    <name evidence="3" type="ORF">ACFQ4P_06075</name>
</gene>
<reference evidence="4" key="1">
    <citation type="journal article" date="2019" name="Int. J. Syst. Evol. Microbiol.">
        <title>The Global Catalogue of Microorganisms (GCM) 10K type strain sequencing project: providing services to taxonomists for standard genome sequencing and annotation.</title>
        <authorList>
            <consortium name="The Broad Institute Genomics Platform"/>
            <consortium name="The Broad Institute Genome Sequencing Center for Infectious Disease"/>
            <person name="Wu L."/>
            <person name="Ma J."/>
        </authorList>
    </citation>
    <scope>NUCLEOTIDE SEQUENCE [LARGE SCALE GENOMIC DNA]</scope>
    <source>
        <strain evidence="4">CCM 8980</strain>
    </source>
</reference>
<dbReference type="InterPro" id="IPR041698">
    <property type="entry name" value="Methyltransf_25"/>
</dbReference>
<sequence length="274" mass="29565">MRKIAQKAAWLADQSPLLACPVCREPLLIEETSLVCANGHRFDLSRKGTANFLNAPVKTEYSRPMLEARRRALANGLFDPFLAEIKAQLTATDRLLDIGCGEGTPTAKLAESGAAAVGFDISQPAIELAGSLATSAFFCVADLAHLPFLAGRFSAIVDLFSPGAYEEFDRVRAPESRLFKVIPQADYLRELRQGLYGGTAKGTYSNTRVLARFKAAYPQAKQTAIVYDHPVDAAGFADVLAMTPLSWQAPAEKREAMLAAPPASIHVAVDLLTI</sequence>
<evidence type="ECO:0000259" key="1">
    <source>
        <dbReference type="Pfam" id="PF13649"/>
    </source>
</evidence>
<dbReference type="Gene3D" id="3.40.50.150">
    <property type="entry name" value="Vaccinia Virus protein VP39"/>
    <property type="match status" value="1"/>
</dbReference>
<keyword evidence="3" id="KW-0808">Transferase</keyword>
<dbReference type="GO" id="GO:0008168">
    <property type="term" value="F:methyltransferase activity"/>
    <property type="evidence" value="ECO:0007669"/>
    <property type="project" value="UniProtKB-KW"/>
</dbReference>
<dbReference type="SUPFAM" id="SSF53335">
    <property type="entry name" value="S-adenosyl-L-methionine-dependent methyltransferases"/>
    <property type="match status" value="1"/>
</dbReference>
<dbReference type="GO" id="GO:0032259">
    <property type="term" value="P:methylation"/>
    <property type="evidence" value="ECO:0007669"/>
    <property type="project" value="UniProtKB-KW"/>
</dbReference>
<comment type="caution">
    <text evidence="3">The sequence shown here is derived from an EMBL/GenBank/DDBJ whole genome shotgun (WGS) entry which is preliminary data.</text>
</comment>
<keyword evidence="3" id="KW-0489">Methyltransferase</keyword>
<dbReference type="CDD" id="cd02440">
    <property type="entry name" value="AdoMet_MTases"/>
    <property type="match status" value="1"/>
</dbReference>
<dbReference type="InterPro" id="IPR029063">
    <property type="entry name" value="SAM-dependent_MTases_sf"/>
</dbReference>
<feature type="domain" description="23S rRNA (guanine(745)-N(1))-methyltransferase N-terminal" evidence="2">
    <location>
        <begin position="19"/>
        <end position="58"/>
    </location>
</feature>
<feature type="domain" description="Methyltransferase" evidence="1">
    <location>
        <begin position="96"/>
        <end position="161"/>
    </location>
</feature>